<evidence type="ECO:0000313" key="4">
    <source>
        <dbReference type="EMBL" id="KAK3919299.1"/>
    </source>
</evidence>
<feature type="compositionally biased region" description="Acidic residues" evidence="1">
    <location>
        <begin position="887"/>
        <end position="908"/>
    </location>
</feature>
<dbReference type="Proteomes" id="UP001219518">
    <property type="component" value="Unassembled WGS sequence"/>
</dbReference>
<keyword evidence="4" id="KW-0347">Helicase</keyword>
<evidence type="ECO:0000313" key="5">
    <source>
        <dbReference type="Proteomes" id="UP001219518"/>
    </source>
</evidence>
<keyword evidence="4" id="KW-0067">ATP-binding</keyword>
<protein>
    <submittedName>
        <fullName evidence="4">ATP-dependent DNA helicase</fullName>
    </submittedName>
</protein>
<dbReference type="Pfam" id="PF20209">
    <property type="entry name" value="DUF6570"/>
    <property type="match status" value="1"/>
</dbReference>
<evidence type="ECO:0000256" key="1">
    <source>
        <dbReference type="SAM" id="MobiDB-lite"/>
    </source>
</evidence>
<feature type="region of interest" description="Disordered" evidence="1">
    <location>
        <begin position="128"/>
        <end position="163"/>
    </location>
</feature>
<feature type="domain" description="Helitron helicase-like" evidence="2">
    <location>
        <begin position="559"/>
        <end position="682"/>
    </location>
</feature>
<evidence type="ECO:0000259" key="3">
    <source>
        <dbReference type="Pfam" id="PF20209"/>
    </source>
</evidence>
<keyword evidence="5" id="KW-1185">Reference proteome</keyword>
<feature type="domain" description="DUF6570" evidence="3">
    <location>
        <begin position="295"/>
        <end position="417"/>
    </location>
</feature>
<feature type="compositionally biased region" description="Basic and acidic residues" evidence="1">
    <location>
        <begin position="130"/>
        <end position="163"/>
    </location>
</feature>
<feature type="region of interest" description="Disordered" evidence="1">
    <location>
        <begin position="882"/>
        <end position="911"/>
    </location>
</feature>
<reference evidence="4" key="1">
    <citation type="submission" date="2021-07" db="EMBL/GenBank/DDBJ databases">
        <authorList>
            <person name="Catto M.A."/>
            <person name="Jacobson A."/>
            <person name="Kennedy G."/>
            <person name="Labadie P."/>
            <person name="Hunt B.G."/>
            <person name="Srinivasan R."/>
        </authorList>
    </citation>
    <scope>NUCLEOTIDE SEQUENCE</scope>
    <source>
        <strain evidence="4">PL_HMW_Pooled</strain>
        <tissue evidence="4">Head</tissue>
    </source>
</reference>
<dbReference type="InterPro" id="IPR051055">
    <property type="entry name" value="PIF1_helicase"/>
</dbReference>
<feature type="region of interest" description="Disordered" evidence="1">
    <location>
        <begin position="1"/>
        <end position="111"/>
    </location>
</feature>
<feature type="compositionally biased region" description="Basic and acidic residues" evidence="1">
    <location>
        <begin position="17"/>
        <end position="48"/>
    </location>
</feature>
<proteinExistence type="predicted"/>
<keyword evidence="4" id="KW-0378">Hydrolase</keyword>
<dbReference type="InterPro" id="IPR027417">
    <property type="entry name" value="P-loop_NTPase"/>
</dbReference>
<dbReference type="Pfam" id="PF13245">
    <property type="entry name" value="AAA_19"/>
    <property type="match status" value="1"/>
</dbReference>
<gene>
    <name evidence="4" type="ORF">KUF71_008448</name>
</gene>
<dbReference type="InterPro" id="IPR025476">
    <property type="entry name" value="Helitron_helicase-like"/>
</dbReference>
<name>A0AAE1HDJ1_9NEOP</name>
<dbReference type="Gene3D" id="3.40.50.300">
    <property type="entry name" value="P-loop containing nucleotide triphosphate hydrolases"/>
    <property type="match status" value="1"/>
</dbReference>
<sequence length="1606" mass="179494">MAWYMPPKRSAAAKAKAKADADKRRRLERAATETEEEAAARRAADAARHRASYASQGEAAAAARREDNARHMREARQVQSPEEAAVCRAQNTERRALARAQATPEEAEAARAYNSERRALARLEATPDEVVARRAEDADRQARAREQGGPEAADERRAADAERHANARLLQTPEEADARRTQHAAHMADVREVQTPQRVQQGRIQRQMRELRARPRALNLDVPEEDAPAACAARAPAGAAGQVTLEQLFDATMAALQMNVCQRCNRAVMTADGSLAPSCTKRAREDPTRRECEFRFTAANRMDPGIVPPELQGLTHIEQQLIARVHPVLSVYKVRGGQYGYSGNIINFPQDVQQLATALPHRLADLNSVITVRTQGVEGAEGHVDFKVRAGRVRAALVWLKEHHRYYHDIDISEENLSQLPANGDVYLQIRGVDERPRPPPPPPPAAAAAAPGPGHAADRAGAQVQPPEQARAGGPEQGPQQEDPEAVGIHVTGMPMLRPEHNEDQVESHVTDWPTIGPQPVNEFTTDGYLTMSFPCLFPTGEGDLRSGRNRKIHTADYFKFLMEYSDRRFSRHPTFRFFAFNSMMRWNALTNGRVFIKNNPQYRNMTAAQLKQRIEAGERNILKQALYHGNKLKGTRQFWQSRCGELLDMVNQLGVPTLFLTLSAADLHWEDLFRLLSPGEDIETMSEVRRKDLPPADINPCRKKFSQVTDPVRDLGELLNRVQHHRCSNHYCIRVDKTTGQPEEPITRLFENENGLWELITARNDSLLNKFIQWVIQLWRANMDATPVLSMGFMLRYIAKYTAKGEKRSATFRELVAAILEDAGEEDSARSVIQKLLIKTVSERDYSAQEVCHILTGQPLHLSSRSFNVVNLRKDEWIELRPDGEGDGENQVGDEQDAAEGDEADEAAAGAGDVSTFPAFVKQYQMRRLVAMNNMTLFQVAKEYSWRNRKWSRNMKGGQPRDAVVRAFPRLKLTGNEERDEAYYRIQVLLHTAWRTEEGAKAGFNSWKAAFEARVPRELVPMEAMEAAVAEAAAELADEEAQFEQPEQPEADADAMEEWMVVARMGPNGQAERVVLGRRDMDLAYDWHQSDGVYGDINILRHFIRTQKALHVQPDEEIVVDDVAYTPEQQGLINLVQDQINALHGGAAPGGRDQVPKRIQIQGKAGCGKTTVIKKVVQMIRTQLGPKAAKLMAPTGTAANVLGMQCSTIHSACKLRPRELYKPLEGDRLRKLQEEWQDVSFVFIDECSMIGCKLFGLLEKRLREAKPHYDEVFGGVHVFLIGDVRQLPCVGDSPLYSTKQLQGEAAHGKMVYRTFTKSFILSVSQRQADPTFRDALDRLSVGTTTAADYARFGERFKLNVPAAEREEFKGATRLYTTCSEVAAHNIAKLQELNSPVARLPARHNNATATRGSTDDAAGLEPVVYLAKGARIMLRSNMWLEVGLVNGATGTVEDIVYEPGRAQPEDLPAVVMVRFDKYSGPTVADGLVPVPTEVHTWEHDKVACSREQVPLCLAWAFTVHKSQGLTLDRAVISVGLRDFAVGLMYVAMSRVKAWAGLVIDPEFDLNRVLDIKNSPGFRARETGYRDIIRRSHVRRKGASDGCAIR</sequence>
<accession>A0AAE1HDJ1</accession>
<feature type="compositionally biased region" description="Low complexity" evidence="1">
    <location>
        <begin position="447"/>
        <end position="463"/>
    </location>
</feature>
<dbReference type="PANTHER" id="PTHR47642">
    <property type="entry name" value="ATP-DEPENDENT DNA HELICASE"/>
    <property type="match status" value="1"/>
</dbReference>
<dbReference type="InterPro" id="IPR046700">
    <property type="entry name" value="DUF6570"/>
</dbReference>
<evidence type="ECO:0000259" key="2">
    <source>
        <dbReference type="Pfam" id="PF14214"/>
    </source>
</evidence>
<dbReference type="PANTHER" id="PTHR47642:SF5">
    <property type="entry name" value="ATP-DEPENDENT DNA HELICASE"/>
    <property type="match status" value="1"/>
</dbReference>
<keyword evidence="4" id="KW-0547">Nucleotide-binding</keyword>
<dbReference type="GO" id="GO:0004386">
    <property type="term" value="F:helicase activity"/>
    <property type="evidence" value="ECO:0007669"/>
    <property type="project" value="UniProtKB-KW"/>
</dbReference>
<feature type="compositionally biased region" description="Basic and acidic residues" evidence="1">
    <location>
        <begin position="63"/>
        <end position="76"/>
    </location>
</feature>
<reference evidence="4" key="2">
    <citation type="journal article" date="2023" name="BMC Genomics">
        <title>Pest status, molecular evolution, and epigenetic factors derived from the genome assembly of Frankliniella fusca, a thysanopteran phytovirus vector.</title>
        <authorList>
            <person name="Catto M.A."/>
            <person name="Labadie P.E."/>
            <person name="Jacobson A.L."/>
            <person name="Kennedy G.G."/>
            <person name="Srinivasan R."/>
            <person name="Hunt B.G."/>
        </authorList>
    </citation>
    <scope>NUCLEOTIDE SEQUENCE</scope>
    <source>
        <strain evidence="4">PL_HMW_Pooled</strain>
    </source>
</reference>
<dbReference type="CDD" id="cd18809">
    <property type="entry name" value="SF1_C_RecD"/>
    <property type="match status" value="1"/>
</dbReference>
<comment type="caution">
    <text evidence="4">The sequence shown here is derived from an EMBL/GenBank/DDBJ whole genome shotgun (WGS) entry which is preliminary data.</text>
</comment>
<dbReference type="EMBL" id="JAHWGI010000976">
    <property type="protein sequence ID" value="KAK3919299.1"/>
    <property type="molecule type" value="Genomic_DNA"/>
</dbReference>
<dbReference type="Pfam" id="PF14214">
    <property type="entry name" value="Helitron_like_N"/>
    <property type="match status" value="1"/>
</dbReference>
<organism evidence="4 5">
    <name type="scientific">Frankliniella fusca</name>
    <dbReference type="NCBI Taxonomy" id="407009"/>
    <lineage>
        <taxon>Eukaryota</taxon>
        <taxon>Metazoa</taxon>
        <taxon>Ecdysozoa</taxon>
        <taxon>Arthropoda</taxon>
        <taxon>Hexapoda</taxon>
        <taxon>Insecta</taxon>
        <taxon>Pterygota</taxon>
        <taxon>Neoptera</taxon>
        <taxon>Paraneoptera</taxon>
        <taxon>Thysanoptera</taxon>
        <taxon>Terebrantia</taxon>
        <taxon>Thripoidea</taxon>
        <taxon>Thripidae</taxon>
        <taxon>Frankliniella</taxon>
    </lineage>
</organism>
<feature type="compositionally biased region" description="Low complexity" evidence="1">
    <location>
        <begin position="52"/>
        <end position="62"/>
    </location>
</feature>
<feature type="region of interest" description="Disordered" evidence="1">
    <location>
        <begin position="432"/>
        <end position="484"/>
    </location>
</feature>
<dbReference type="SUPFAM" id="SSF52540">
    <property type="entry name" value="P-loop containing nucleoside triphosphate hydrolases"/>
    <property type="match status" value="2"/>
</dbReference>